<evidence type="ECO:0000313" key="7">
    <source>
        <dbReference type="Proteomes" id="UP000663834"/>
    </source>
</evidence>
<feature type="non-terminal residue" evidence="3">
    <location>
        <position position="1"/>
    </location>
</feature>
<organism evidence="3 7">
    <name type="scientific">Rotaria magnacalcarata</name>
    <dbReference type="NCBI Taxonomy" id="392030"/>
    <lineage>
        <taxon>Eukaryota</taxon>
        <taxon>Metazoa</taxon>
        <taxon>Spiralia</taxon>
        <taxon>Gnathifera</taxon>
        <taxon>Rotifera</taxon>
        <taxon>Eurotatoria</taxon>
        <taxon>Bdelloidea</taxon>
        <taxon>Philodinida</taxon>
        <taxon>Philodinidae</taxon>
        <taxon>Rotaria</taxon>
    </lineage>
</organism>
<dbReference type="EMBL" id="CAJNOW010009837">
    <property type="protein sequence ID" value="CAF1571141.1"/>
    <property type="molecule type" value="Genomic_DNA"/>
</dbReference>
<keyword evidence="1" id="KW-1133">Transmembrane helix</keyword>
<evidence type="ECO:0000313" key="4">
    <source>
        <dbReference type="EMBL" id="CAF4849932.1"/>
    </source>
</evidence>
<keyword evidence="1" id="KW-0812">Transmembrane</keyword>
<sequence length="56" mass="6451">MNLLPSYLPIIILHCILFVILSGNFILATFMDPGVYEQSSKKENSIISYYTRPTKR</sequence>
<dbReference type="EMBL" id="CAJOBJ010217722">
    <property type="protein sequence ID" value="CAF5026038.1"/>
    <property type="molecule type" value="Genomic_DNA"/>
</dbReference>
<dbReference type="Proteomes" id="UP000681720">
    <property type="component" value="Unassembled WGS sequence"/>
</dbReference>
<reference evidence="3" key="1">
    <citation type="submission" date="2021-02" db="EMBL/GenBank/DDBJ databases">
        <authorList>
            <person name="Nowell W R."/>
        </authorList>
    </citation>
    <scope>NUCLEOTIDE SEQUENCE</scope>
</reference>
<name>A0A815YJP7_9BILA</name>
<dbReference type="Proteomes" id="UP000663855">
    <property type="component" value="Unassembled WGS sequence"/>
</dbReference>
<evidence type="ECO:0000313" key="5">
    <source>
        <dbReference type="EMBL" id="CAF5026038.1"/>
    </source>
</evidence>
<dbReference type="AlphaFoldDB" id="A0A815YJP7"/>
<feature type="transmembrane region" description="Helical" evidence="1">
    <location>
        <begin position="6"/>
        <end position="31"/>
    </location>
</feature>
<dbReference type="Proteomes" id="UP000663834">
    <property type="component" value="Unassembled WGS sequence"/>
</dbReference>
<dbReference type="Proteomes" id="UP000681967">
    <property type="component" value="Unassembled WGS sequence"/>
</dbReference>
<protein>
    <submittedName>
        <fullName evidence="3">Uncharacterized protein</fullName>
    </submittedName>
</protein>
<evidence type="ECO:0000313" key="3">
    <source>
        <dbReference type="EMBL" id="CAF1571141.1"/>
    </source>
</evidence>
<evidence type="ECO:0000313" key="2">
    <source>
        <dbReference type="EMBL" id="CAF1479479.1"/>
    </source>
</evidence>
<dbReference type="EMBL" id="CAJOBI010222820">
    <property type="protein sequence ID" value="CAF5045585.1"/>
    <property type="molecule type" value="Genomic_DNA"/>
</dbReference>
<comment type="caution">
    <text evidence="3">The sequence shown here is derived from an EMBL/GenBank/DDBJ whole genome shotgun (WGS) entry which is preliminary data.</text>
</comment>
<evidence type="ECO:0000313" key="6">
    <source>
        <dbReference type="EMBL" id="CAF5045585.1"/>
    </source>
</evidence>
<dbReference type="Proteomes" id="UP000676336">
    <property type="component" value="Unassembled WGS sequence"/>
</dbReference>
<accession>A0A815YJP7</accession>
<dbReference type="EMBL" id="CAJNOV010012265">
    <property type="protein sequence ID" value="CAF1479479.1"/>
    <property type="molecule type" value="Genomic_DNA"/>
</dbReference>
<dbReference type="OrthoDB" id="9909019at2759"/>
<keyword evidence="1" id="KW-0472">Membrane</keyword>
<dbReference type="EMBL" id="CAJOBH010152152">
    <property type="protein sequence ID" value="CAF4849932.1"/>
    <property type="molecule type" value="Genomic_DNA"/>
</dbReference>
<proteinExistence type="predicted"/>
<gene>
    <name evidence="4" type="ORF">BYL167_LOCUS50165</name>
    <name evidence="2" type="ORF">CJN711_LOCUS26077</name>
    <name evidence="5" type="ORF">GIL414_LOCUS58634</name>
    <name evidence="3" type="ORF">KQP761_LOCUS19183</name>
    <name evidence="6" type="ORF">SMN809_LOCUS58889</name>
</gene>
<evidence type="ECO:0000256" key="1">
    <source>
        <dbReference type="SAM" id="Phobius"/>
    </source>
</evidence>